<dbReference type="EMBL" id="CAJZBQ010000036">
    <property type="protein sequence ID" value="CAG9324586.1"/>
    <property type="molecule type" value="Genomic_DNA"/>
</dbReference>
<feature type="coiled-coil region" evidence="2">
    <location>
        <begin position="327"/>
        <end position="400"/>
    </location>
</feature>
<reference evidence="4" key="1">
    <citation type="submission" date="2021-09" db="EMBL/GenBank/DDBJ databases">
        <authorList>
            <consortium name="AG Swart"/>
            <person name="Singh M."/>
            <person name="Singh A."/>
            <person name="Seah K."/>
            <person name="Emmerich C."/>
        </authorList>
    </citation>
    <scope>NUCLEOTIDE SEQUENCE</scope>
    <source>
        <strain evidence="4">ATCC30299</strain>
    </source>
</reference>
<dbReference type="GO" id="GO:0007265">
    <property type="term" value="P:Ras protein signal transduction"/>
    <property type="evidence" value="ECO:0007669"/>
    <property type="project" value="TreeGrafter"/>
</dbReference>
<organism evidence="4 5">
    <name type="scientific">Blepharisma stoltei</name>
    <dbReference type="NCBI Taxonomy" id="1481888"/>
    <lineage>
        <taxon>Eukaryota</taxon>
        <taxon>Sar</taxon>
        <taxon>Alveolata</taxon>
        <taxon>Ciliophora</taxon>
        <taxon>Postciliodesmatophora</taxon>
        <taxon>Heterotrichea</taxon>
        <taxon>Heterotrichida</taxon>
        <taxon>Blepharismidae</taxon>
        <taxon>Blepharisma</taxon>
    </lineage>
</organism>
<dbReference type="Gene3D" id="3.30.40.10">
    <property type="entry name" value="Zinc/RING finger domain, C3HC4 (zinc finger)"/>
    <property type="match status" value="1"/>
</dbReference>
<dbReference type="Pfam" id="PF02148">
    <property type="entry name" value="zf-UBP"/>
    <property type="match status" value="1"/>
</dbReference>
<gene>
    <name evidence="4" type="ORF">BSTOLATCC_MIC36372</name>
</gene>
<dbReference type="Pfam" id="PF07576">
    <property type="entry name" value="BRAP2"/>
    <property type="match status" value="1"/>
</dbReference>
<dbReference type="GO" id="GO:0008270">
    <property type="term" value="F:zinc ion binding"/>
    <property type="evidence" value="ECO:0007669"/>
    <property type="project" value="UniProtKB-KW"/>
</dbReference>
<evidence type="ECO:0000313" key="5">
    <source>
        <dbReference type="Proteomes" id="UP001162131"/>
    </source>
</evidence>
<feature type="domain" description="UBP-type" evidence="3">
    <location>
        <begin position="205"/>
        <end position="309"/>
    </location>
</feature>
<dbReference type="InterPro" id="IPR001607">
    <property type="entry name" value="Znf_UBP"/>
</dbReference>
<dbReference type="PANTHER" id="PTHR24007">
    <property type="entry name" value="BRCA1-ASSOCIATED PROTEIN"/>
    <property type="match status" value="1"/>
</dbReference>
<evidence type="ECO:0000313" key="4">
    <source>
        <dbReference type="EMBL" id="CAG9324586.1"/>
    </source>
</evidence>
<accession>A0AAU9JS78</accession>
<keyword evidence="2" id="KW-0175">Coiled coil</keyword>
<proteinExistence type="predicted"/>
<dbReference type="GO" id="GO:0016567">
    <property type="term" value="P:protein ubiquitination"/>
    <property type="evidence" value="ECO:0007669"/>
    <property type="project" value="TreeGrafter"/>
</dbReference>
<dbReference type="SUPFAM" id="SSF57850">
    <property type="entry name" value="RING/U-box"/>
    <property type="match status" value="1"/>
</dbReference>
<sequence>MFSISVQVPQNSVITIRDPLYEQADDIEYVAAQLTDRVEVYETLGKIMLFKESGELKEEIHQSHIDFLPLQRSHMVYILAVPIRIENIQIFLGSFVDDLSYLRILRTSTYYYSVVLVFQNQSSADKFYFQYNGKEFDECSYEYCYIVYLSGVNFCSLPMIFDDWKELPTCPVCIERLDVNISGITGVLRTEVAESMGSRWNGVLNECKVCRSVGNAGDLVLRLAKSASHEERCEDCEERTELWICLICGHLGCGRYKEAHGKVHFQITKHSFTLELATQRIWDYAGDNYVHRLVHSGPSLVIFDEELSDEPKEDLDRMIWEYNYLINSQLEQQRLLYESKIESKLEEKHSEISEQIKLAKAENERLKRLSSKIKGMEKKKQALIEKLKKITEENELQEEINRTLKISLKEESDEPVFLDKKSKATYLKLQRLRKEVEDIMQKLG</sequence>
<dbReference type="PANTHER" id="PTHR24007:SF7">
    <property type="entry name" value="BRCA1-ASSOCIATED PROTEIN"/>
    <property type="match status" value="1"/>
</dbReference>
<dbReference type="SMART" id="SM00290">
    <property type="entry name" value="ZnF_UBP"/>
    <property type="match status" value="1"/>
</dbReference>
<name>A0AAU9JS78_9CILI</name>
<keyword evidence="1" id="KW-0863">Zinc-finger</keyword>
<evidence type="ECO:0000256" key="1">
    <source>
        <dbReference type="PROSITE-ProRule" id="PRU00502"/>
    </source>
</evidence>
<dbReference type="Proteomes" id="UP001162131">
    <property type="component" value="Unassembled WGS sequence"/>
</dbReference>
<keyword evidence="5" id="KW-1185">Reference proteome</keyword>
<dbReference type="GO" id="GO:0061630">
    <property type="term" value="F:ubiquitin protein ligase activity"/>
    <property type="evidence" value="ECO:0007669"/>
    <property type="project" value="TreeGrafter"/>
</dbReference>
<dbReference type="InterPro" id="IPR011422">
    <property type="entry name" value="BRAP2/ETP1_RRM"/>
</dbReference>
<dbReference type="GO" id="GO:0005737">
    <property type="term" value="C:cytoplasm"/>
    <property type="evidence" value="ECO:0007669"/>
    <property type="project" value="TreeGrafter"/>
</dbReference>
<dbReference type="InterPro" id="IPR013083">
    <property type="entry name" value="Znf_RING/FYVE/PHD"/>
</dbReference>
<dbReference type="PROSITE" id="PS50271">
    <property type="entry name" value="ZF_UBP"/>
    <property type="match status" value="1"/>
</dbReference>
<dbReference type="AlphaFoldDB" id="A0AAU9JS78"/>
<evidence type="ECO:0000259" key="3">
    <source>
        <dbReference type="PROSITE" id="PS50271"/>
    </source>
</evidence>
<evidence type="ECO:0000256" key="2">
    <source>
        <dbReference type="SAM" id="Coils"/>
    </source>
</evidence>
<keyword evidence="1" id="KW-0862">Zinc</keyword>
<comment type="caution">
    <text evidence="4">The sequence shown here is derived from an EMBL/GenBank/DDBJ whole genome shotgun (WGS) entry which is preliminary data.</text>
</comment>
<keyword evidence="1" id="KW-0479">Metal-binding</keyword>
<protein>
    <recommendedName>
        <fullName evidence="3">UBP-type domain-containing protein</fullName>
    </recommendedName>
</protein>